<keyword evidence="5" id="KW-0804">Transcription</keyword>
<evidence type="ECO:0000256" key="2">
    <source>
        <dbReference type="ARBA" id="ARBA00022737"/>
    </source>
</evidence>
<evidence type="ECO:0000256" key="3">
    <source>
        <dbReference type="ARBA" id="ARBA00023015"/>
    </source>
</evidence>
<accession>A0A9Q0L518</accession>
<dbReference type="GO" id="GO:0003677">
    <property type="term" value="F:DNA binding"/>
    <property type="evidence" value="ECO:0007669"/>
    <property type="project" value="UniProtKB-KW"/>
</dbReference>
<gene>
    <name evidence="7" type="ORF">NE237_033162</name>
</gene>
<protein>
    <submittedName>
        <fullName evidence="7">Uncharacterized protein</fullName>
    </submittedName>
</protein>
<comment type="subcellular location">
    <subcellularLocation>
        <location evidence="1">Nucleus</location>
    </subcellularLocation>
</comment>
<organism evidence="7 8">
    <name type="scientific">Protea cynaroides</name>
    <dbReference type="NCBI Taxonomy" id="273540"/>
    <lineage>
        <taxon>Eukaryota</taxon>
        <taxon>Viridiplantae</taxon>
        <taxon>Streptophyta</taxon>
        <taxon>Embryophyta</taxon>
        <taxon>Tracheophyta</taxon>
        <taxon>Spermatophyta</taxon>
        <taxon>Magnoliopsida</taxon>
        <taxon>Proteales</taxon>
        <taxon>Proteaceae</taxon>
        <taxon>Protea</taxon>
    </lineage>
</organism>
<dbReference type="PANTHER" id="PTHR47997">
    <property type="entry name" value="MYB DOMAIN PROTEIN 55"/>
    <property type="match status" value="1"/>
</dbReference>
<dbReference type="Proteomes" id="UP001141806">
    <property type="component" value="Unassembled WGS sequence"/>
</dbReference>
<evidence type="ECO:0000313" key="8">
    <source>
        <dbReference type="Proteomes" id="UP001141806"/>
    </source>
</evidence>
<evidence type="ECO:0000313" key="7">
    <source>
        <dbReference type="EMBL" id="KAJ4982325.1"/>
    </source>
</evidence>
<keyword evidence="4" id="KW-0238">DNA-binding</keyword>
<evidence type="ECO:0000256" key="4">
    <source>
        <dbReference type="ARBA" id="ARBA00023125"/>
    </source>
</evidence>
<comment type="caution">
    <text evidence="7">The sequence shown here is derived from an EMBL/GenBank/DDBJ whole genome shotgun (WGS) entry which is preliminary data.</text>
</comment>
<proteinExistence type="predicted"/>
<name>A0A9Q0L518_9MAGN</name>
<dbReference type="InterPro" id="IPR009057">
    <property type="entry name" value="Homeodomain-like_sf"/>
</dbReference>
<sequence length="341" mass="38585">MGFNTESSVIEILPYINEIKKHPLPLLYKEFLGEGIRFYEDPRSVGNSPVNRRSSVISPSLLCLHQRSAWSKWCHCFSRLIVVLRRMRDFYMDIFFLCNLQMKKKRVTLSVVVVENDRDLFLIWSSFSDVAEKSKNSASLYNLEDRKLKVANGAFDTAEVYGLKGYIDGLGDAVEQGLVKAVGVSITMVIFHLQQHDHLIPFDVKSLRFWLFRSLWMTTSEEYSNLQGGRLPGVEVEPVDKTGAGEASGVKSCKLRWTNYLRPDLKRGLLSESEEHMINDLHAALGNRSQEPLSIFPCSVDGPKIAAHLPGRTDNEKSLDGTIMSFLKQTSTTTATRICPF</sequence>
<dbReference type="EMBL" id="JAMYWD010000001">
    <property type="protein sequence ID" value="KAJ4982325.1"/>
    <property type="molecule type" value="Genomic_DNA"/>
</dbReference>
<evidence type="ECO:0000256" key="5">
    <source>
        <dbReference type="ARBA" id="ARBA00023163"/>
    </source>
</evidence>
<evidence type="ECO:0000256" key="1">
    <source>
        <dbReference type="ARBA" id="ARBA00004123"/>
    </source>
</evidence>
<keyword evidence="3" id="KW-0805">Transcription regulation</keyword>
<dbReference type="InterPro" id="IPR051953">
    <property type="entry name" value="Plant_SW-associated_TFs"/>
</dbReference>
<keyword evidence="6" id="KW-0539">Nucleus</keyword>
<evidence type="ECO:0000256" key="6">
    <source>
        <dbReference type="ARBA" id="ARBA00023242"/>
    </source>
</evidence>
<dbReference type="OrthoDB" id="2143914at2759"/>
<dbReference type="PANTHER" id="PTHR47997:SF75">
    <property type="entry name" value="MYB DOMAIN PROTEIN 55"/>
    <property type="match status" value="1"/>
</dbReference>
<keyword evidence="8" id="KW-1185">Reference proteome</keyword>
<keyword evidence="2" id="KW-0677">Repeat</keyword>
<dbReference type="GO" id="GO:0005634">
    <property type="term" value="C:nucleus"/>
    <property type="evidence" value="ECO:0007669"/>
    <property type="project" value="UniProtKB-SubCell"/>
</dbReference>
<reference evidence="7" key="1">
    <citation type="journal article" date="2023" name="Plant J.">
        <title>The genome of the king protea, Protea cynaroides.</title>
        <authorList>
            <person name="Chang J."/>
            <person name="Duong T.A."/>
            <person name="Schoeman C."/>
            <person name="Ma X."/>
            <person name="Roodt D."/>
            <person name="Barker N."/>
            <person name="Li Z."/>
            <person name="Van de Peer Y."/>
            <person name="Mizrachi E."/>
        </authorList>
    </citation>
    <scope>NUCLEOTIDE SEQUENCE</scope>
    <source>
        <tissue evidence="7">Young leaves</tissue>
    </source>
</reference>
<dbReference type="AlphaFoldDB" id="A0A9Q0L518"/>
<dbReference type="SUPFAM" id="SSF46689">
    <property type="entry name" value="Homeodomain-like"/>
    <property type="match status" value="1"/>
</dbReference>